<evidence type="ECO:0000313" key="2">
    <source>
        <dbReference type="Proteomes" id="UP001291623"/>
    </source>
</evidence>
<dbReference type="AlphaFoldDB" id="A0AAE1RKI7"/>
<proteinExistence type="predicted"/>
<accession>A0AAE1RKI7</accession>
<dbReference type="EMBL" id="JAVYJV010000014">
    <property type="protein sequence ID" value="KAK4354020.1"/>
    <property type="molecule type" value="Genomic_DNA"/>
</dbReference>
<protein>
    <submittedName>
        <fullName evidence="1">Uncharacterized protein</fullName>
    </submittedName>
</protein>
<comment type="caution">
    <text evidence="1">The sequence shown here is derived from an EMBL/GenBank/DDBJ whole genome shotgun (WGS) entry which is preliminary data.</text>
</comment>
<evidence type="ECO:0000313" key="1">
    <source>
        <dbReference type="EMBL" id="KAK4354020.1"/>
    </source>
</evidence>
<reference evidence="1" key="1">
    <citation type="submission" date="2023-12" db="EMBL/GenBank/DDBJ databases">
        <title>Genome assembly of Anisodus tanguticus.</title>
        <authorList>
            <person name="Wang Y.-J."/>
        </authorList>
    </citation>
    <scope>NUCLEOTIDE SEQUENCE</scope>
    <source>
        <strain evidence="1">KB-2021</strain>
        <tissue evidence="1">Leaf</tissue>
    </source>
</reference>
<keyword evidence="2" id="KW-1185">Reference proteome</keyword>
<dbReference type="Proteomes" id="UP001291623">
    <property type="component" value="Unassembled WGS sequence"/>
</dbReference>
<sequence>MTQLREREEEHLCAWGNDAASEVLTEARLLLVENYFQTPLRPWFCLGRREFLEGLPFWREREEEHLCAWGNDAASEVLTEARLLFVENYFQTPLRPWFCLGRREFLEGLPFWREREEEHLCAWGNDAASEVLTEARLLLVENYFQTPLRPWFCLGRREFLEGLPFWREREEEHLCAWGNDAASEVLTEARLLLVENYFQTPLRPWFCLGRREFLEGLPFWKGIGKSAYKNVRGKEKKNIFALGAMTQLVRFYPRRVYCWLKTISKPPLRPWFCLGRREFLEGLPFWMVDAKVIVAEIADAEVNVAEIDLMEIYKGVEYYEEYMEIDLGTILGPTVIYSLRRSCMCEETRSPTCETLVFNSSKMGIKSHIFYHHPPLSITPISAIIRSYSFLAMHRAMSRTMHFWLSLS</sequence>
<gene>
    <name evidence="1" type="ORF">RND71_026214</name>
</gene>
<name>A0AAE1RKI7_9SOLA</name>
<organism evidence="1 2">
    <name type="scientific">Anisodus tanguticus</name>
    <dbReference type="NCBI Taxonomy" id="243964"/>
    <lineage>
        <taxon>Eukaryota</taxon>
        <taxon>Viridiplantae</taxon>
        <taxon>Streptophyta</taxon>
        <taxon>Embryophyta</taxon>
        <taxon>Tracheophyta</taxon>
        <taxon>Spermatophyta</taxon>
        <taxon>Magnoliopsida</taxon>
        <taxon>eudicotyledons</taxon>
        <taxon>Gunneridae</taxon>
        <taxon>Pentapetalae</taxon>
        <taxon>asterids</taxon>
        <taxon>lamiids</taxon>
        <taxon>Solanales</taxon>
        <taxon>Solanaceae</taxon>
        <taxon>Solanoideae</taxon>
        <taxon>Hyoscyameae</taxon>
        <taxon>Anisodus</taxon>
    </lineage>
</organism>